<comment type="caution">
    <text evidence="4">The sequence shown here is derived from an EMBL/GenBank/DDBJ whole genome shotgun (WGS) entry which is preliminary data.</text>
</comment>
<organism evidence="4 5">
    <name type="scientific">Paraphaeosphaeria minitans</name>
    <dbReference type="NCBI Taxonomy" id="565426"/>
    <lineage>
        <taxon>Eukaryota</taxon>
        <taxon>Fungi</taxon>
        <taxon>Dikarya</taxon>
        <taxon>Ascomycota</taxon>
        <taxon>Pezizomycotina</taxon>
        <taxon>Dothideomycetes</taxon>
        <taxon>Pleosporomycetidae</taxon>
        <taxon>Pleosporales</taxon>
        <taxon>Massarineae</taxon>
        <taxon>Didymosphaeriaceae</taxon>
        <taxon>Paraphaeosphaeria</taxon>
    </lineage>
</organism>
<dbReference type="SUPFAM" id="SSF56601">
    <property type="entry name" value="beta-lactamase/transpeptidase-like"/>
    <property type="match status" value="1"/>
</dbReference>
<proteinExistence type="inferred from homology"/>
<dbReference type="AlphaFoldDB" id="A0A9P6KPW8"/>
<reference evidence="4" key="1">
    <citation type="journal article" date="2020" name="Mol. Plant Microbe Interact.">
        <title>Genome Sequence of the Biocontrol Agent Coniothyrium minitans strain Conio (IMI 134523).</title>
        <authorList>
            <person name="Patel D."/>
            <person name="Shittu T.A."/>
            <person name="Baroncelli R."/>
            <person name="Muthumeenakshi S."/>
            <person name="Osborne T.H."/>
            <person name="Janganan T.K."/>
            <person name="Sreenivasaprasad S."/>
        </authorList>
    </citation>
    <scope>NUCLEOTIDE SEQUENCE</scope>
    <source>
        <strain evidence="4">Conio</strain>
    </source>
</reference>
<dbReference type="InterPro" id="IPR012338">
    <property type="entry name" value="Beta-lactam/transpept-like"/>
</dbReference>
<dbReference type="PANTHER" id="PTHR43283:SF17">
    <property type="entry name" value="(LOVD), PUTATIVE (AFU_ORTHOLOGUE AFUA_5G00920)-RELATED"/>
    <property type="match status" value="1"/>
</dbReference>
<evidence type="ECO:0000313" key="4">
    <source>
        <dbReference type="EMBL" id="KAF9734004.1"/>
    </source>
</evidence>
<dbReference type="Proteomes" id="UP000756921">
    <property type="component" value="Unassembled WGS sequence"/>
</dbReference>
<keyword evidence="5" id="KW-1185">Reference proteome</keyword>
<evidence type="ECO:0000256" key="2">
    <source>
        <dbReference type="ARBA" id="ARBA00022801"/>
    </source>
</evidence>
<evidence type="ECO:0000313" key="5">
    <source>
        <dbReference type="Proteomes" id="UP000756921"/>
    </source>
</evidence>
<comment type="similarity">
    <text evidence="1">Belongs to the class-A beta-lactamase family.</text>
</comment>
<dbReference type="GO" id="GO:0016787">
    <property type="term" value="F:hydrolase activity"/>
    <property type="evidence" value="ECO:0007669"/>
    <property type="project" value="UniProtKB-KW"/>
</dbReference>
<dbReference type="EMBL" id="WJXW01000008">
    <property type="protein sequence ID" value="KAF9734004.1"/>
    <property type="molecule type" value="Genomic_DNA"/>
</dbReference>
<feature type="domain" description="Beta-lactamase-related" evidence="3">
    <location>
        <begin position="16"/>
        <end position="392"/>
    </location>
</feature>
<accession>A0A9P6KPW8</accession>
<dbReference type="Gene3D" id="3.40.710.10">
    <property type="entry name" value="DD-peptidase/beta-lactamase superfamily"/>
    <property type="match status" value="1"/>
</dbReference>
<dbReference type="PANTHER" id="PTHR43283">
    <property type="entry name" value="BETA-LACTAMASE-RELATED"/>
    <property type="match status" value="1"/>
</dbReference>
<evidence type="ECO:0000259" key="3">
    <source>
        <dbReference type="Pfam" id="PF00144"/>
    </source>
</evidence>
<name>A0A9P6KPW8_9PLEO</name>
<keyword evidence="2" id="KW-0378">Hydrolase</keyword>
<sequence>MASHEFEKVIEKACTDLDIAGCALLATNRDGSFTYAKSFGKAAPGGDKPFQLDTVAWTGCVYGFTCPSCTKLLASLAALYLASTNNLSLDDPDLLPKHIPELASKPILLPLGEDGTFHETPRTKPITLRHLLTHTSGLVYDFISLPSMAWAKANGKHPSRGSTVPERFDSPLAFEPGASWMYGPGIDYAGLLVERVSGRTLEEYLKTHILSRVGVKDMTFHLSQRPNLQERLAPFAYRAAGGLVAATPESPKHALTPWLTQDGNEVSGCFGGQGMFTSAEEYGKVLRGVLDGSLIPPSLAEDFFAPQLNQVQADAMNGLLQIDQMNNMMGYTRKDVRKNWGLAGLLLDADDHAKGRKEGTMVWAGMPMQQWFVDRKTDLCGYFMTQILPTGDQKAAELSGVFVDGVYALVREGGREMGRL</sequence>
<protein>
    <submittedName>
        <fullName evidence="4">Beta-lactamase family protein</fullName>
    </submittedName>
</protein>
<dbReference type="OrthoDB" id="428260at2759"/>
<dbReference type="Pfam" id="PF00144">
    <property type="entry name" value="Beta-lactamase"/>
    <property type="match status" value="1"/>
</dbReference>
<evidence type="ECO:0000256" key="1">
    <source>
        <dbReference type="ARBA" id="ARBA00009009"/>
    </source>
</evidence>
<dbReference type="InterPro" id="IPR050789">
    <property type="entry name" value="Diverse_Enzym_Activities"/>
</dbReference>
<gene>
    <name evidence="4" type="ORF">PMIN01_08347</name>
</gene>
<dbReference type="InterPro" id="IPR001466">
    <property type="entry name" value="Beta-lactam-related"/>
</dbReference>